<dbReference type="Gene3D" id="3.40.30.10">
    <property type="entry name" value="Glutaredoxin"/>
    <property type="match status" value="1"/>
</dbReference>
<dbReference type="SUPFAM" id="SSF52833">
    <property type="entry name" value="Thioredoxin-like"/>
    <property type="match status" value="1"/>
</dbReference>
<name>A0ABV4ATF4_9GAMM</name>
<reference evidence="5 6" key="1">
    <citation type="submission" date="2024-07" db="EMBL/GenBank/DDBJ databases">
        <title>Molecular mechanisms and environmental adaptations of flagellar loss and biofilm growth of Rhodanobacter under environmental stress.</title>
        <authorList>
            <person name="Chen M."/>
        </authorList>
    </citation>
    <scope>NUCLEOTIDE SEQUENCE [LARGE SCALE GENOMIC DNA]</scope>
    <source>
        <strain evidence="5 6">RS22</strain>
    </source>
</reference>
<evidence type="ECO:0000259" key="4">
    <source>
        <dbReference type="PROSITE" id="PS51352"/>
    </source>
</evidence>
<gene>
    <name evidence="5" type="ORF">AB7878_09555</name>
</gene>
<feature type="chain" id="PRO_5045532870" evidence="3">
    <location>
        <begin position="25"/>
        <end position="205"/>
    </location>
</feature>
<dbReference type="CDD" id="cd02968">
    <property type="entry name" value="SCO"/>
    <property type="match status" value="1"/>
</dbReference>
<protein>
    <submittedName>
        <fullName evidence="5">SCO family protein</fullName>
    </submittedName>
</protein>
<comment type="caution">
    <text evidence="5">The sequence shown here is derived from an EMBL/GenBank/DDBJ whole genome shotgun (WGS) entry which is preliminary data.</text>
</comment>
<proteinExistence type="inferred from homology"/>
<organism evidence="5 6">
    <name type="scientific">Rhodanobacter humi</name>
    <dbReference type="NCBI Taxonomy" id="1888173"/>
    <lineage>
        <taxon>Bacteria</taxon>
        <taxon>Pseudomonadati</taxon>
        <taxon>Pseudomonadota</taxon>
        <taxon>Gammaproteobacteria</taxon>
        <taxon>Lysobacterales</taxon>
        <taxon>Rhodanobacteraceae</taxon>
        <taxon>Rhodanobacter</taxon>
    </lineage>
</organism>
<evidence type="ECO:0000313" key="6">
    <source>
        <dbReference type="Proteomes" id="UP001562159"/>
    </source>
</evidence>
<dbReference type="EMBL" id="JBGBPY010000001">
    <property type="protein sequence ID" value="MEY2182664.1"/>
    <property type="molecule type" value="Genomic_DNA"/>
</dbReference>
<dbReference type="PROSITE" id="PS51352">
    <property type="entry name" value="THIOREDOXIN_2"/>
    <property type="match status" value="1"/>
</dbReference>
<dbReference type="Proteomes" id="UP001562159">
    <property type="component" value="Unassembled WGS sequence"/>
</dbReference>
<feature type="domain" description="Thioredoxin" evidence="4">
    <location>
        <begin position="42"/>
        <end position="204"/>
    </location>
</feature>
<accession>A0ABV4ATF4</accession>
<dbReference type="InterPro" id="IPR003782">
    <property type="entry name" value="SCO1/SenC"/>
</dbReference>
<dbReference type="Pfam" id="PF02630">
    <property type="entry name" value="SCO1-SenC"/>
    <property type="match status" value="1"/>
</dbReference>
<dbReference type="PANTHER" id="PTHR12151">
    <property type="entry name" value="ELECTRON TRANSPORT PROTIN SCO1/SENC FAMILY MEMBER"/>
    <property type="match status" value="1"/>
</dbReference>
<dbReference type="InterPro" id="IPR013766">
    <property type="entry name" value="Thioredoxin_domain"/>
</dbReference>
<evidence type="ECO:0000256" key="2">
    <source>
        <dbReference type="ARBA" id="ARBA00023008"/>
    </source>
</evidence>
<sequence>MSAFRTLLASLLILAAGAATLAAATDGFRAFTSETARRIEVREHPRALPSMPLETADGRIVDFAGLRGRWLLVDFVYTRCITYCTVQGSEFARLQDRLARPIADGRALLLSVSFDPAHDTPAQLAAYQQRSGDRGAGWIAARPMSAADLKALMRVFGVTAISDGLGGYVHNAAIAVVDPRGRLVAITDWSEPDEAERYVLRELGP</sequence>
<keyword evidence="2" id="KW-0186">Copper</keyword>
<evidence type="ECO:0000313" key="5">
    <source>
        <dbReference type="EMBL" id="MEY2182664.1"/>
    </source>
</evidence>
<dbReference type="InterPro" id="IPR036249">
    <property type="entry name" value="Thioredoxin-like_sf"/>
</dbReference>
<keyword evidence="6" id="KW-1185">Reference proteome</keyword>
<comment type="similarity">
    <text evidence="1">Belongs to the SCO1/2 family.</text>
</comment>
<dbReference type="PANTHER" id="PTHR12151:SF25">
    <property type="entry name" value="LINALOOL DEHYDRATASE_ISOMERASE DOMAIN-CONTAINING PROTEIN"/>
    <property type="match status" value="1"/>
</dbReference>
<keyword evidence="3" id="KW-0732">Signal</keyword>
<evidence type="ECO:0000256" key="1">
    <source>
        <dbReference type="ARBA" id="ARBA00010996"/>
    </source>
</evidence>
<evidence type="ECO:0000256" key="3">
    <source>
        <dbReference type="SAM" id="SignalP"/>
    </source>
</evidence>
<feature type="signal peptide" evidence="3">
    <location>
        <begin position="1"/>
        <end position="24"/>
    </location>
</feature>